<evidence type="ECO:0000313" key="7">
    <source>
        <dbReference type="Proteomes" id="UP001597262"/>
    </source>
</evidence>
<dbReference type="Proteomes" id="UP001597262">
    <property type="component" value="Unassembled WGS sequence"/>
</dbReference>
<proteinExistence type="inferred from homology"/>
<dbReference type="InterPro" id="IPR017871">
    <property type="entry name" value="ABC_transporter-like_CS"/>
</dbReference>
<evidence type="ECO:0000256" key="2">
    <source>
        <dbReference type="ARBA" id="ARBA00022448"/>
    </source>
</evidence>
<keyword evidence="2" id="KW-0813">Transport</keyword>
<dbReference type="Pfam" id="PF00005">
    <property type="entry name" value="ABC_tran"/>
    <property type="match status" value="1"/>
</dbReference>
<dbReference type="PANTHER" id="PTHR43335:SF8">
    <property type="entry name" value="ABC TRANSPORTER, ATP-BINDING PROTEIN"/>
    <property type="match status" value="1"/>
</dbReference>
<dbReference type="PROSITE" id="PS00211">
    <property type="entry name" value="ABC_TRANSPORTER_1"/>
    <property type="match status" value="1"/>
</dbReference>
<dbReference type="InterPro" id="IPR027417">
    <property type="entry name" value="P-loop_NTPase"/>
</dbReference>
<gene>
    <name evidence="6" type="ORF">ACFQ3W_08670</name>
</gene>
<comment type="similarity">
    <text evidence="1">Belongs to the ABC transporter superfamily.</text>
</comment>
<dbReference type="Gene3D" id="3.40.50.300">
    <property type="entry name" value="P-loop containing nucleotide triphosphate hydrolases"/>
    <property type="match status" value="1"/>
</dbReference>
<dbReference type="PANTHER" id="PTHR43335">
    <property type="entry name" value="ABC TRANSPORTER, ATP-BINDING PROTEIN"/>
    <property type="match status" value="1"/>
</dbReference>
<dbReference type="SUPFAM" id="SSF52540">
    <property type="entry name" value="P-loop containing nucleoside triphosphate hydrolases"/>
    <property type="match status" value="1"/>
</dbReference>
<comment type="caution">
    <text evidence="6">The sequence shown here is derived from an EMBL/GenBank/DDBJ whole genome shotgun (WGS) entry which is preliminary data.</text>
</comment>
<keyword evidence="4 6" id="KW-0067">ATP-binding</keyword>
<keyword evidence="7" id="KW-1185">Reference proteome</keyword>
<organism evidence="6 7">
    <name type="scientific">Paenibacillus puldeungensis</name>
    <dbReference type="NCBI Taxonomy" id="696536"/>
    <lineage>
        <taxon>Bacteria</taxon>
        <taxon>Bacillati</taxon>
        <taxon>Bacillota</taxon>
        <taxon>Bacilli</taxon>
        <taxon>Bacillales</taxon>
        <taxon>Paenibacillaceae</taxon>
        <taxon>Paenibacillus</taxon>
    </lineage>
</organism>
<dbReference type="PROSITE" id="PS50893">
    <property type="entry name" value="ABC_TRANSPORTER_2"/>
    <property type="match status" value="1"/>
</dbReference>
<dbReference type="EMBL" id="JBHTLM010000005">
    <property type="protein sequence ID" value="MFD1176371.1"/>
    <property type="molecule type" value="Genomic_DNA"/>
</dbReference>
<dbReference type="InterPro" id="IPR003593">
    <property type="entry name" value="AAA+_ATPase"/>
</dbReference>
<protein>
    <submittedName>
        <fullName evidence="6">ABC transporter ATP-binding protein</fullName>
    </submittedName>
</protein>
<evidence type="ECO:0000259" key="5">
    <source>
        <dbReference type="PROSITE" id="PS50893"/>
    </source>
</evidence>
<dbReference type="GO" id="GO:0005524">
    <property type="term" value="F:ATP binding"/>
    <property type="evidence" value="ECO:0007669"/>
    <property type="project" value="UniProtKB-KW"/>
</dbReference>
<evidence type="ECO:0000313" key="6">
    <source>
        <dbReference type="EMBL" id="MFD1176371.1"/>
    </source>
</evidence>
<evidence type="ECO:0000256" key="4">
    <source>
        <dbReference type="ARBA" id="ARBA00022840"/>
    </source>
</evidence>
<dbReference type="InterPro" id="IPR003439">
    <property type="entry name" value="ABC_transporter-like_ATP-bd"/>
</dbReference>
<name>A0ABW3RW70_9BACL</name>
<dbReference type="SMART" id="SM00382">
    <property type="entry name" value="AAA"/>
    <property type="match status" value="1"/>
</dbReference>
<evidence type="ECO:0000256" key="3">
    <source>
        <dbReference type="ARBA" id="ARBA00022741"/>
    </source>
</evidence>
<keyword evidence="3" id="KW-0547">Nucleotide-binding</keyword>
<accession>A0ABW3RW70</accession>
<feature type="domain" description="ABC transporter" evidence="5">
    <location>
        <begin position="6"/>
        <end position="234"/>
    </location>
</feature>
<sequence length="307" mass="34287">MKQYVVKTDHLTKSYHGSTALRDVSLTMAPGKIYGLIGQNGAGKTTLMRLLAGLSFPQSGSIELFGHQGERALQQERKRMGCMIEHPGFVPYLTAKENLKYHRMVRGIPNPEIEDELLELVGLSDTGKKKVKNFSLGMKQRLGIAIALVGSPELLILDEPTNGLDPLGVVEVRNLVKRLCEERHMTVLISSHNLPELYQTVTNYIIIHHGEIKQTLTQEELEAACQHHIVIHCDQPEKLAGVLETQLNTTKYKVMPDKSIKLFDYLNDTDMVAKRIFENGIVATKLSVEGDTLENYFLSVIGGNRNA</sequence>
<evidence type="ECO:0000256" key="1">
    <source>
        <dbReference type="ARBA" id="ARBA00005417"/>
    </source>
</evidence>
<reference evidence="7" key="1">
    <citation type="journal article" date="2019" name="Int. J. Syst. Evol. Microbiol.">
        <title>The Global Catalogue of Microorganisms (GCM) 10K type strain sequencing project: providing services to taxonomists for standard genome sequencing and annotation.</title>
        <authorList>
            <consortium name="The Broad Institute Genomics Platform"/>
            <consortium name="The Broad Institute Genome Sequencing Center for Infectious Disease"/>
            <person name="Wu L."/>
            <person name="Ma J."/>
        </authorList>
    </citation>
    <scope>NUCLEOTIDE SEQUENCE [LARGE SCALE GENOMIC DNA]</scope>
    <source>
        <strain evidence="7">CCUG 59189</strain>
    </source>
</reference>